<feature type="domain" description="VOC" evidence="1">
    <location>
        <begin position="3"/>
        <end position="114"/>
    </location>
</feature>
<dbReference type="OrthoDB" id="9804944at2"/>
<dbReference type="PANTHER" id="PTHR36437">
    <property type="entry name" value="GLYOXALASE/BLEOMYCIN RESISTANCE PROTEIN/DIOXYGENASE"/>
    <property type="match status" value="1"/>
</dbReference>
<evidence type="ECO:0000313" key="3">
    <source>
        <dbReference type="Proteomes" id="UP000092024"/>
    </source>
</evidence>
<accession>A0A1A5YFS1</accession>
<name>A0A1A5YFS1_9BACL</name>
<dbReference type="Pfam" id="PF00903">
    <property type="entry name" value="Glyoxalase"/>
    <property type="match status" value="1"/>
</dbReference>
<dbReference type="InterPro" id="IPR029068">
    <property type="entry name" value="Glyas_Bleomycin-R_OHBP_Dase"/>
</dbReference>
<comment type="caution">
    <text evidence="2">The sequence shown here is derived from an EMBL/GenBank/DDBJ whole genome shotgun (WGS) entry which is preliminary data.</text>
</comment>
<evidence type="ECO:0000259" key="1">
    <source>
        <dbReference type="PROSITE" id="PS51819"/>
    </source>
</evidence>
<keyword evidence="2" id="KW-0456">Lyase</keyword>
<evidence type="ECO:0000313" key="2">
    <source>
        <dbReference type="EMBL" id="OBR64427.1"/>
    </source>
</evidence>
<proteinExistence type="predicted"/>
<reference evidence="2 3" key="1">
    <citation type="submission" date="2016-05" db="EMBL/GenBank/DDBJ databases">
        <title>Paenibacillus oryzae. sp. nov., isolated from the rice root.</title>
        <authorList>
            <person name="Zhang J."/>
            <person name="Zhang X."/>
        </authorList>
    </citation>
    <scope>NUCLEOTIDE SEQUENCE [LARGE SCALE GENOMIC DNA]</scope>
    <source>
        <strain evidence="2 3">1DrF-4</strain>
    </source>
</reference>
<sequence>MKGYDNYFLPVDDMDSAIHYYANVLGLKMKFNFADKGMAAFHVGDEEPAIILKDINKHADAKPAIWLVVDDVPAEYERLKAKGVRFLTEPFKIGTGMSVEFEDEFGNRLGITDYSR</sequence>
<dbReference type="RefSeq" id="WP_068685076.1">
    <property type="nucleotide sequence ID" value="NZ_LYPA01000065.1"/>
</dbReference>
<gene>
    <name evidence="2" type="ORF">A7K91_13095</name>
</gene>
<dbReference type="InterPro" id="IPR004360">
    <property type="entry name" value="Glyas_Fos-R_dOase_dom"/>
</dbReference>
<protein>
    <submittedName>
        <fullName evidence="2">Lactoylglutathione lyase</fullName>
    </submittedName>
</protein>
<dbReference type="STRING" id="1844972.A7K91_13095"/>
<dbReference type="Proteomes" id="UP000092024">
    <property type="component" value="Unassembled WGS sequence"/>
</dbReference>
<dbReference type="GO" id="GO:0016829">
    <property type="term" value="F:lyase activity"/>
    <property type="evidence" value="ECO:0007669"/>
    <property type="project" value="UniProtKB-KW"/>
</dbReference>
<keyword evidence="3" id="KW-1185">Reference proteome</keyword>
<dbReference type="SUPFAM" id="SSF54593">
    <property type="entry name" value="Glyoxalase/Bleomycin resistance protein/Dihydroxybiphenyl dioxygenase"/>
    <property type="match status" value="1"/>
</dbReference>
<dbReference type="EMBL" id="LYPA01000065">
    <property type="protein sequence ID" value="OBR64427.1"/>
    <property type="molecule type" value="Genomic_DNA"/>
</dbReference>
<dbReference type="PANTHER" id="PTHR36437:SF2">
    <property type="entry name" value="GLYOXALASE_BLEOMYCIN RESISTANCE PROTEIN_DIOXYGENASE"/>
    <property type="match status" value="1"/>
</dbReference>
<dbReference type="InterPro" id="IPR037523">
    <property type="entry name" value="VOC_core"/>
</dbReference>
<dbReference type="Gene3D" id="3.10.180.10">
    <property type="entry name" value="2,3-Dihydroxybiphenyl 1,2-Dioxygenase, domain 1"/>
    <property type="match status" value="1"/>
</dbReference>
<dbReference type="PROSITE" id="PS51819">
    <property type="entry name" value="VOC"/>
    <property type="match status" value="1"/>
</dbReference>
<organism evidence="2 3">
    <name type="scientific">Paenibacillus oryzae</name>
    <dbReference type="NCBI Taxonomy" id="1844972"/>
    <lineage>
        <taxon>Bacteria</taxon>
        <taxon>Bacillati</taxon>
        <taxon>Bacillota</taxon>
        <taxon>Bacilli</taxon>
        <taxon>Bacillales</taxon>
        <taxon>Paenibacillaceae</taxon>
        <taxon>Paenibacillus</taxon>
    </lineage>
</organism>
<dbReference type="AlphaFoldDB" id="A0A1A5YFS1"/>